<dbReference type="RefSeq" id="WP_163588115.1">
    <property type="nucleotide sequence ID" value="NZ_CP040852.1"/>
</dbReference>
<evidence type="ECO:0000313" key="1">
    <source>
        <dbReference type="EMBL" id="QIA88969.1"/>
    </source>
</evidence>
<proteinExistence type="predicted"/>
<sequence>MGSREDLEGYIKKYGEKKQKYTVKRIGLVTTLVLVGTMFIKKIDVIPIVVMRASELNYEDN</sequence>
<organism evidence="1 2">
    <name type="scientific">Ligilactobacillus murinus</name>
    <dbReference type="NCBI Taxonomy" id="1622"/>
    <lineage>
        <taxon>Bacteria</taxon>
        <taxon>Bacillati</taxon>
        <taxon>Bacillota</taxon>
        <taxon>Bacilli</taxon>
        <taxon>Lactobacillales</taxon>
        <taxon>Lactobacillaceae</taxon>
        <taxon>Ligilactobacillus</taxon>
    </lineage>
</organism>
<name>A0AAE6WFI0_9LACO</name>
<dbReference type="Proteomes" id="UP000463931">
    <property type="component" value="Chromosome"/>
</dbReference>
<gene>
    <name evidence="1" type="ORF">FEE40_01475</name>
</gene>
<dbReference type="AlphaFoldDB" id="A0AAE6WFI0"/>
<evidence type="ECO:0000313" key="2">
    <source>
        <dbReference type="Proteomes" id="UP000463931"/>
    </source>
</evidence>
<dbReference type="EMBL" id="CP040852">
    <property type="protein sequence ID" value="QIA88969.1"/>
    <property type="molecule type" value="Genomic_DNA"/>
</dbReference>
<reference evidence="1 2" key="1">
    <citation type="journal article" date="2019" name="Nat. Med.">
        <title>Preventing dysbiosis of the neonatal mouse intestinal microbiome protects against late-onset sepsis.</title>
        <authorList>
            <person name="Singer J.R."/>
            <person name="Blosser E.G."/>
            <person name="Zindl C.L."/>
            <person name="Silberger D.J."/>
            <person name="Conlan S."/>
            <person name="Laufer V.A."/>
            <person name="DiToro D."/>
            <person name="Deming C."/>
            <person name="Kumar R."/>
            <person name="Morrow C.D."/>
            <person name="Segre J.A."/>
            <person name="Gray M.J."/>
            <person name="Randolph D.A."/>
            <person name="Weaver C.T."/>
        </authorList>
    </citation>
    <scope>NUCLEOTIDE SEQUENCE [LARGE SCALE GENOMIC DNA]</scope>
    <source>
        <strain evidence="1 2">V10</strain>
    </source>
</reference>
<protein>
    <submittedName>
        <fullName evidence="1">Uncharacterized protein</fullName>
    </submittedName>
</protein>
<accession>A0AAE6WFI0</accession>